<dbReference type="AlphaFoldDB" id="A0A523W009"/>
<dbReference type="GO" id="GO:0016787">
    <property type="term" value="F:hydrolase activity"/>
    <property type="evidence" value="ECO:0007669"/>
    <property type="project" value="UniProtKB-KW"/>
</dbReference>
<dbReference type="Pfam" id="PF20736">
    <property type="entry name" value="Glyco_hydro127M"/>
    <property type="match status" value="1"/>
</dbReference>
<reference evidence="4 5" key="1">
    <citation type="submission" date="2019-03" db="EMBL/GenBank/DDBJ databases">
        <title>Metabolic potential of uncultured bacteria and archaea associated with petroleum seepage in deep-sea sediments.</title>
        <authorList>
            <person name="Dong X."/>
            <person name="Hubert C."/>
        </authorList>
    </citation>
    <scope>NUCLEOTIDE SEQUENCE [LARGE SCALE GENOMIC DNA]</scope>
    <source>
        <strain evidence="4">E29_bin52</strain>
    </source>
</reference>
<evidence type="ECO:0000259" key="3">
    <source>
        <dbReference type="Pfam" id="PF20737"/>
    </source>
</evidence>
<accession>A0A523W009</accession>
<dbReference type="InterPro" id="IPR012878">
    <property type="entry name" value="Beta-AFase-like_GH127_cat"/>
</dbReference>
<organism evidence="4 5">
    <name type="scientific">Aerophobetes bacterium</name>
    <dbReference type="NCBI Taxonomy" id="2030807"/>
    <lineage>
        <taxon>Bacteria</taxon>
        <taxon>Candidatus Aerophobota</taxon>
    </lineage>
</organism>
<feature type="domain" description="Non-reducing end beta-L-arabinofuranosidase-like GH127 middle" evidence="2">
    <location>
        <begin position="396"/>
        <end position="491"/>
    </location>
</feature>
<evidence type="ECO:0000259" key="2">
    <source>
        <dbReference type="Pfam" id="PF20736"/>
    </source>
</evidence>
<proteinExistence type="predicted"/>
<dbReference type="InterPro" id="IPR049046">
    <property type="entry name" value="Beta-AFase-like_GH127_middle"/>
</dbReference>
<sequence length="612" mass="69619">MSTGYLLQAVSWKNVHIEDGFWGARLQVNREVTLDYQYERMEETGRIDNFRRASGKKKGKFTGPFFNDSDVYKWLEAASYSLGTHPDKKLGHKVDRLIEEISGAQENDGYLNTYFILQKEKRFTNLRDKHELYCAGHLFEAAVAHHKATGKTSLLNVAIRFADLICQTFGPGKRKGTPGHEEIELALMKLYWLTQKNPYFTTAKFFIDQRGKGFAGGDEYHQDHLPLTEQPEIVGHAVRAVYLMSGAADVYRETKDKILMDSLERLWKNMTEKKMYVTGGVGSRHKGEAFGKNYQLPNDRAYAETCAAIGSIFWNHRMLQLTGQAKYADVMERTLYNGFLSGVSLDGEKYFYQNPLQSDGTHRRRGWFGCACCPPNIARLLSSLGGYFYSISGQGLWVHLYGESKVIAILDKNRKIILSQSTNYPWSGDVNIRISPDTETSFTLFLRIPGWCKKAEVLVNSKHLEESVRPGSYLPITRRWKKGDEVRLNLSISVDFLETHPHSSNNSRLAISRGPLVYCIEAVDHPGVDVFDVLLSADTNLSFHFRSDLPGGIGVLQGQALLRDKSDWKGKLYRVYREKQRTKSGSLQITAIPYFAWANRKPGKMLVWIPMP</sequence>
<keyword evidence="4" id="KW-0378">Hydrolase</keyword>
<dbReference type="SUPFAM" id="SSF48208">
    <property type="entry name" value="Six-hairpin glycosidases"/>
    <property type="match status" value="1"/>
</dbReference>
<evidence type="ECO:0000313" key="5">
    <source>
        <dbReference type="Proteomes" id="UP000319130"/>
    </source>
</evidence>
<dbReference type="GO" id="GO:0005975">
    <property type="term" value="P:carbohydrate metabolic process"/>
    <property type="evidence" value="ECO:0007669"/>
    <property type="project" value="InterPro"/>
</dbReference>
<dbReference type="Pfam" id="PF07944">
    <property type="entry name" value="Beta-AFase-like_GH127_cat"/>
    <property type="match status" value="1"/>
</dbReference>
<dbReference type="PANTHER" id="PTHR43465:SF2">
    <property type="entry name" value="DUF1680 DOMAIN PROTEIN (AFU_ORTHOLOGUE AFUA_1G08910)"/>
    <property type="match status" value="1"/>
</dbReference>
<dbReference type="EMBL" id="SOIZ01000306">
    <property type="protein sequence ID" value="TET60342.1"/>
    <property type="molecule type" value="Genomic_DNA"/>
</dbReference>
<dbReference type="InterPro" id="IPR049049">
    <property type="entry name" value="Beta-AFase-like_GH127_C"/>
</dbReference>
<dbReference type="InterPro" id="IPR049174">
    <property type="entry name" value="Beta-AFase-like"/>
</dbReference>
<evidence type="ECO:0000259" key="1">
    <source>
        <dbReference type="Pfam" id="PF07944"/>
    </source>
</evidence>
<name>A0A523W009_UNCAE</name>
<protein>
    <submittedName>
        <fullName evidence="4">Glycoside hydrolase family 127 protein</fullName>
    </submittedName>
</protein>
<evidence type="ECO:0000313" key="4">
    <source>
        <dbReference type="EMBL" id="TET60342.1"/>
    </source>
</evidence>
<feature type="domain" description="Non-reducing end beta-L-arabinofuranosidase-like GH127 C-terminal" evidence="3">
    <location>
        <begin position="496"/>
        <end position="610"/>
    </location>
</feature>
<gene>
    <name evidence="4" type="ORF">E3J48_06835</name>
</gene>
<dbReference type="PANTHER" id="PTHR43465">
    <property type="entry name" value="DUF1680 DOMAIN PROTEIN (AFU_ORTHOLOGUE AFUA_1G08910)"/>
    <property type="match status" value="1"/>
</dbReference>
<dbReference type="InterPro" id="IPR008928">
    <property type="entry name" value="6-hairpin_glycosidase_sf"/>
</dbReference>
<dbReference type="Pfam" id="PF20737">
    <property type="entry name" value="Glyco_hydro127C"/>
    <property type="match status" value="1"/>
</dbReference>
<comment type="caution">
    <text evidence="4">The sequence shown here is derived from an EMBL/GenBank/DDBJ whole genome shotgun (WGS) entry which is preliminary data.</text>
</comment>
<dbReference type="Proteomes" id="UP000319130">
    <property type="component" value="Unassembled WGS sequence"/>
</dbReference>
<feature type="domain" description="Non-reducing end beta-L-arabinofuranosidase-like GH127 catalytic" evidence="1">
    <location>
        <begin position="14"/>
        <end position="385"/>
    </location>
</feature>